<dbReference type="SUPFAM" id="SSF52540">
    <property type="entry name" value="P-loop containing nucleoside triphosphate hydrolases"/>
    <property type="match status" value="1"/>
</dbReference>
<dbReference type="GO" id="GO:0005524">
    <property type="term" value="F:ATP binding"/>
    <property type="evidence" value="ECO:0007669"/>
    <property type="project" value="UniProtKB-KW"/>
</dbReference>
<dbReference type="GO" id="GO:0022857">
    <property type="term" value="F:transmembrane transporter activity"/>
    <property type="evidence" value="ECO:0007669"/>
    <property type="project" value="TreeGrafter"/>
</dbReference>
<dbReference type="RefSeq" id="WP_042204618.1">
    <property type="nucleotide sequence ID" value="NZ_CP009288.1"/>
</dbReference>
<dbReference type="InterPro" id="IPR027417">
    <property type="entry name" value="P-loop_NTPase"/>
</dbReference>
<dbReference type="InterPro" id="IPR003593">
    <property type="entry name" value="AAA+_ATPase"/>
</dbReference>
<evidence type="ECO:0000256" key="1">
    <source>
        <dbReference type="ARBA" id="ARBA00022448"/>
    </source>
</evidence>
<dbReference type="PROSITE" id="PS50893">
    <property type="entry name" value="ABC_TRANSPORTER_2"/>
    <property type="match status" value="1"/>
</dbReference>
<dbReference type="GO" id="GO:0005886">
    <property type="term" value="C:plasma membrane"/>
    <property type="evidence" value="ECO:0007669"/>
    <property type="project" value="TreeGrafter"/>
</dbReference>
<dbReference type="KEGG" id="pdu:PDUR_00530"/>
<dbReference type="AlphaFoldDB" id="A0A089HJ21"/>
<protein>
    <submittedName>
        <fullName evidence="5">Peptide ABC transporter ATP-binding protein</fullName>
    </submittedName>
</protein>
<dbReference type="PROSITE" id="PS00211">
    <property type="entry name" value="ABC_TRANSPORTER_1"/>
    <property type="match status" value="1"/>
</dbReference>
<accession>A0A089HJ21</accession>
<evidence type="ECO:0000313" key="5">
    <source>
        <dbReference type="EMBL" id="AIQ10690.1"/>
    </source>
</evidence>
<keyword evidence="6" id="KW-1185">Reference proteome</keyword>
<dbReference type="Pfam" id="PF00005">
    <property type="entry name" value="ABC_tran"/>
    <property type="match status" value="1"/>
</dbReference>
<dbReference type="EMBL" id="CP009288">
    <property type="protein sequence ID" value="AIQ10690.1"/>
    <property type="molecule type" value="Genomic_DNA"/>
</dbReference>
<dbReference type="CDD" id="cd03255">
    <property type="entry name" value="ABC_MJ0796_LolCDE_FtsE"/>
    <property type="match status" value="1"/>
</dbReference>
<dbReference type="InterPro" id="IPR003439">
    <property type="entry name" value="ABC_transporter-like_ATP-bd"/>
</dbReference>
<evidence type="ECO:0000259" key="4">
    <source>
        <dbReference type="PROSITE" id="PS50893"/>
    </source>
</evidence>
<dbReference type="PANTHER" id="PTHR24220">
    <property type="entry name" value="IMPORT ATP-BINDING PROTEIN"/>
    <property type="match status" value="1"/>
</dbReference>
<organism evidence="5 6">
    <name type="scientific">Paenibacillus durus</name>
    <name type="common">Paenibacillus azotofixans</name>
    <dbReference type="NCBI Taxonomy" id="44251"/>
    <lineage>
        <taxon>Bacteria</taxon>
        <taxon>Bacillati</taxon>
        <taxon>Bacillota</taxon>
        <taxon>Bacilli</taxon>
        <taxon>Bacillales</taxon>
        <taxon>Paenibacillaceae</taxon>
        <taxon>Paenibacillus</taxon>
    </lineage>
</organism>
<reference evidence="5 6" key="1">
    <citation type="submission" date="2014-08" db="EMBL/GenBank/DDBJ databases">
        <title>Comparative genomics of the Paenibacillus odorifer group.</title>
        <authorList>
            <person name="den Bakker H.C."/>
            <person name="Tsai Y.-C."/>
            <person name="Martin N."/>
            <person name="Korlach J."/>
            <person name="Wiedmann M."/>
        </authorList>
    </citation>
    <scope>NUCLEOTIDE SEQUENCE [LARGE SCALE GENOMIC DNA]</scope>
    <source>
        <strain evidence="5 6">DSM 1735</strain>
    </source>
</reference>
<proteinExistence type="predicted"/>
<sequence length="225" mass="24599">MSILSCRHVSRVYGQGEARVTALSDATFDIPEGQFTVFTGPSGSGKSTLLHLCGGLDLPDEGQILIGGEDLYGMPEKRRAVFRRRTFGFVFQAFNLMPVLTAEENILMPLLLDKRRKDEAWFQELTCLLGISDRLKHLPGQLSGGQQQRVAIARALIAKPRVIFADEPTGNLDTDTGTEVLSLLRSSSRALGSTVVMITHDPGIAALAERRIHIVNGRLKEDGAE</sequence>
<name>A0A089HJ21_PAEDU</name>
<dbReference type="InterPro" id="IPR017911">
    <property type="entry name" value="MacB-like_ATP-bd"/>
</dbReference>
<dbReference type="SMART" id="SM00382">
    <property type="entry name" value="AAA"/>
    <property type="match status" value="1"/>
</dbReference>
<evidence type="ECO:0000256" key="2">
    <source>
        <dbReference type="ARBA" id="ARBA00022741"/>
    </source>
</evidence>
<evidence type="ECO:0000313" key="6">
    <source>
        <dbReference type="Proteomes" id="UP000029409"/>
    </source>
</evidence>
<feature type="domain" description="ABC transporter" evidence="4">
    <location>
        <begin position="4"/>
        <end position="224"/>
    </location>
</feature>
<keyword evidence="2" id="KW-0547">Nucleotide-binding</keyword>
<evidence type="ECO:0000256" key="3">
    <source>
        <dbReference type="ARBA" id="ARBA00022840"/>
    </source>
</evidence>
<dbReference type="STRING" id="44251.PDUR_00530"/>
<dbReference type="OrthoDB" id="9791546at2"/>
<dbReference type="Gene3D" id="3.40.50.300">
    <property type="entry name" value="P-loop containing nucleotide triphosphate hydrolases"/>
    <property type="match status" value="1"/>
</dbReference>
<dbReference type="GO" id="GO:0098796">
    <property type="term" value="C:membrane protein complex"/>
    <property type="evidence" value="ECO:0007669"/>
    <property type="project" value="UniProtKB-ARBA"/>
</dbReference>
<dbReference type="FunFam" id="3.40.50.300:FF:000032">
    <property type="entry name" value="Export ABC transporter ATP-binding protein"/>
    <property type="match status" value="1"/>
</dbReference>
<dbReference type="PANTHER" id="PTHR24220:SF685">
    <property type="entry name" value="ABC TRANSPORTER RELATED"/>
    <property type="match status" value="1"/>
</dbReference>
<keyword evidence="1" id="KW-0813">Transport</keyword>
<keyword evidence="3 5" id="KW-0067">ATP-binding</keyword>
<dbReference type="InterPro" id="IPR015854">
    <property type="entry name" value="ABC_transpr_LolD-like"/>
</dbReference>
<dbReference type="eggNOG" id="COG1136">
    <property type="taxonomic scope" value="Bacteria"/>
</dbReference>
<gene>
    <name evidence="5" type="ORF">PDUR_00530</name>
</gene>
<dbReference type="Proteomes" id="UP000029409">
    <property type="component" value="Chromosome"/>
</dbReference>
<dbReference type="InterPro" id="IPR017871">
    <property type="entry name" value="ABC_transporter-like_CS"/>
</dbReference>
<dbReference type="GO" id="GO:0016887">
    <property type="term" value="F:ATP hydrolysis activity"/>
    <property type="evidence" value="ECO:0007669"/>
    <property type="project" value="InterPro"/>
</dbReference>